<feature type="region of interest" description="Disordered" evidence="1">
    <location>
        <begin position="69"/>
        <end position="100"/>
    </location>
</feature>
<dbReference type="RefSeq" id="WP_252466057.1">
    <property type="nucleotide sequence ID" value="NZ_JALBWM010000030.1"/>
</dbReference>
<protein>
    <submittedName>
        <fullName evidence="2">DcaP family trimeric outer membrane transporter</fullName>
    </submittedName>
</protein>
<comment type="caution">
    <text evidence="2">The sequence shown here is derived from an EMBL/GenBank/DDBJ whole genome shotgun (WGS) entry which is preliminary data.</text>
</comment>
<dbReference type="Pfam" id="PF19577">
    <property type="entry name" value="DcaP"/>
    <property type="match status" value="1"/>
</dbReference>
<evidence type="ECO:0000313" key="3">
    <source>
        <dbReference type="Proteomes" id="UP001139028"/>
    </source>
</evidence>
<dbReference type="EMBL" id="JALBWM010000030">
    <property type="protein sequence ID" value="MCO1334499.1"/>
    <property type="molecule type" value="Genomic_DNA"/>
</dbReference>
<accession>A0A9X2J5K6</accession>
<dbReference type="InterPro" id="IPR045748">
    <property type="entry name" value="DcaP"/>
</dbReference>
<name>A0A9X2J5K6_9GAMM</name>
<feature type="compositionally biased region" description="Pro residues" evidence="1">
    <location>
        <begin position="78"/>
        <end position="93"/>
    </location>
</feature>
<dbReference type="AlphaFoldDB" id="A0A9X2J5K6"/>
<gene>
    <name evidence="2" type="ORF">MO867_09110</name>
</gene>
<dbReference type="Proteomes" id="UP001139028">
    <property type="component" value="Unassembled WGS sequence"/>
</dbReference>
<dbReference type="SUPFAM" id="SSF56935">
    <property type="entry name" value="Porins"/>
    <property type="match status" value="1"/>
</dbReference>
<reference evidence="2" key="1">
    <citation type="journal article" date="2022" name="Arch. Microbiol.">
        <title>Microbulbifer okhotskensis sp. nov., isolated from a deep bottom sediment of the Okhotsk Sea.</title>
        <authorList>
            <person name="Romanenko L."/>
            <person name="Kurilenko V."/>
            <person name="Otstavnykh N."/>
            <person name="Velansky P."/>
            <person name="Isaeva M."/>
            <person name="Mikhailov V."/>
        </authorList>
    </citation>
    <scope>NUCLEOTIDE SEQUENCE</scope>
    <source>
        <strain evidence="2">OS29</strain>
    </source>
</reference>
<proteinExistence type="predicted"/>
<evidence type="ECO:0000313" key="2">
    <source>
        <dbReference type="EMBL" id="MCO1334499.1"/>
    </source>
</evidence>
<sequence>MEINAQSPMIPAAVIGITQLLFAELSTAEVYVKADDLIRVIEAQQQQLEEQEAQIQRQKADLEALRKQVEKLHRARPSPSPPQAPPSQDPPPQSSEAPVNEQDLDELHHQIEQLRRDIPSNSLPPPRAKFDQAVSEQSDIEAVISSAATDWPGSIPLLGSAMKVKISGYADLDANYDTDALVSPAQFVPADIVTFDKTAAEGADGQTSFTVQTSRILFETKTPWNGREFKTIISMDFLQDPSVTTPNPRMRKAYGEVSNVLWGGSVLVGQDWTTFADLVAIPNTLDFQGPNSVIGLRHSMVRWHKQYGPQYHFKVAIEAPDSQIFEEALEVARWPDTVFVLVSETGQMHLQAGLVLRDLRASGDPDSAVSTTGWGFNLSGTFNMPGALSQDLLSYSVSFGEGYSGLLNDAPPDAAYDIYNNSLEALPTSAWYLGYQHWWTPCLYTVATYGRVRQKNYDFQPGISYKKTQYRSINLTWTPFPRWLVGIEALYGVRQDKNGDRGSLWRTQFTTRVTF</sequence>
<keyword evidence="3" id="KW-1185">Reference proteome</keyword>
<organism evidence="2 3">
    <name type="scientific">Microbulbifer okhotskensis</name>
    <dbReference type="NCBI Taxonomy" id="2926617"/>
    <lineage>
        <taxon>Bacteria</taxon>
        <taxon>Pseudomonadati</taxon>
        <taxon>Pseudomonadota</taxon>
        <taxon>Gammaproteobacteria</taxon>
        <taxon>Cellvibrionales</taxon>
        <taxon>Microbulbiferaceae</taxon>
        <taxon>Microbulbifer</taxon>
    </lineage>
</organism>
<evidence type="ECO:0000256" key="1">
    <source>
        <dbReference type="SAM" id="MobiDB-lite"/>
    </source>
</evidence>